<dbReference type="EMBL" id="CP028843">
    <property type="protein sequence ID" value="AWB22130.1"/>
    <property type="molecule type" value="Genomic_DNA"/>
</dbReference>
<dbReference type="Pfam" id="PF04134">
    <property type="entry name" value="DCC1-like"/>
    <property type="match status" value="1"/>
</dbReference>
<dbReference type="PANTHER" id="PTHR34290:SF2">
    <property type="entry name" value="OS04G0668800 PROTEIN"/>
    <property type="match status" value="1"/>
</dbReference>
<reference evidence="1 2" key="1">
    <citation type="submission" date="2018-04" db="EMBL/GenBank/DDBJ databases">
        <title>Methylobacterium sp. PR1016A genome.</title>
        <authorList>
            <person name="Park W."/>
        </authorList>
    </citation>
    <scope>NUCLEOTIDE SEQUENCE [LARGE SCALE GENOMIC DNA]</scope>
    <source>
        <strain evidence="1 2">PR1016A</strain>
    </source>
</reference>
<evidence type="ECO:0000313" key="1">
    <source>
        <dbReference type="EMBL" id="AWB22130.1"/>
    </source>
</evidence>
<sequence>MVRQRREGGVRDDLTVYYDGACPLCRTEIGHYRRCAGAERVRFVDLATMDDDAALGSGLDRAAAQARFHVREADGRLVSGAAAFARLWRRLPAWRWLGRLVELRVFGRRPVLALSEAAYRLFLPLRPRLARVLSRSGLLRTSA</sequence>
<dbReference type="InterPro" id="IPR007263">
    <property type="entry name" value="DCC1-like"/>
</dbReference>
<name>A0A2R4WKS2_9HYPH</name>
<dbReference type="KEGG" id="mee:DA075_15355"/>
<organism evidence="1 2">
    <name type="scientific">Methylobacterium currus</name>
    <dbReference type="NCBI Taxonomy" id="2051553"/>
    <lineage>
        <taxon>Bacteria</taxon>
        <taxon>Pseudomonadati</taxon>
        <taxon>Pseudomonadota</taxon>
        <taxon>Alphaproteobacteria</taxon>
        <taxon>Hyphomicrobiales</taxon>
        <taxon>Methylobacteriaceae</taxon>
        <taxon>Methylobacterium</taxon>
    </lineage>
</organism>
<dbReference type="AlphaFoldDB" id="A0A2R4WKS2"/>
<dbReference type="OrthoDB" id="9801773at2"/>
<accession>A0A2R4WKS2</accession>
<evidence type="ECO:0000313" key="2">
    <source>
        <dbReference type="Proteomes" id="UP000244755"/>
    </source>
</evidence>
<proteinExistence type="predicted"/>
<dbReference type="PANTHER" id="PTHR34290">
    <property type="entry name" value="SI:CH73-390P7.2"/>
    <property type="match status" value="1"/>
</dbReference>
<dbReference type="InterPro" id="IPR044691">
    <property type="entry name" value="DCC1_Trx"/>
</dbReference>
<dbReference type="Proteomes" id="UP000244755">
    <property type="component" value="Chromosome 1"/>
</dbReference>
<protein>
    <submittedName>
        <fullName evidence="1">DUF393 domain-containing protein</fullName>
    </submittedName>
</protein>
<keyword evidence="2" id="KW-1185">Reference proteome</keyword>
<gene>
    <name evidence="1" type="ORF">DA075_15355</name>
</gene>
<dbReference type="GO" id="GO:0015035">
    <property type="term" value="F:protein-disulfide reductase activity"/>
    <property type="evidence" value="ECO:0007669"/>
    <property type="project" value="InterPro"/>
</dbReference>